<evidence type="ECO:0000313" key="2">
    <source>
        <dbReference type="Proteomes" id="UP000637774"/>
    </source>
</evidence>
<name>A0ABQ2AEX5_9BACT</name>
<comment type="caution">
    <text evidence="1">The sequence shown here is derived from an EMBL/GenBank/DDBJ whole genome shotgun (WGS) entry which is preliminary data.</text>
</comment>
<protein>
    <recommendedName>
        <fullName evidence="3">DDE Tnp4 domain-containing protein</fullName>
    </recommendedName>
</protein>
<evidence type="ECO:0008006" key="3">
    <source>
        <dbReference type="Google" id="ProtNLM"/>
    </source>
</evidence>
<dbReference type="EMBL" id="BMGY01000043">
    <property type="protein sequence ID" value="GGH89643.1"/>
    <property type="molecule type" value="Genomic_DNA"/>
</dbReference>
<gene>
    <name evidence="1" type="ORF">GCM10011495_33720</name>
</gene>
<keyword evidence="2" id="KW-1185">Reference proteome</keyword>
<reference evidence="2" key="1">
    <citation type="journal article" date="2019" name="Int. J. Syst. Evol. Microbiol.">
        <title>The Global Catalogue of Microorganisms (GCM) 10K type strain sequencing project: providing services to taxonomists for standard genome sequencing and annotation.</title>
        <authorList>
            <consortium name="The Broad Institute Genomics Platform"/>
            <consortium name="The Broad Institute Genome Sequencing Center for Infectious Disease"/>
            <person name="Wu L."/>
            <person name="Ma J."/>
        </authorList>
    </citation>
    <scope>NUCLEOTIDE SEQUENCE [LARGE SCALE GENOMIC DNA]</scope>
    <source>
        <strain evidence="2">CGMCC 1.14966</strain>
    </source>
</reference>
<organism evidence="1 2">
    <name type="scientific">Hymenobacter frigidus</name>
    <dbReference type="NCBI Taxonomy" id="1524095"/>
    <lineage>
        <taxon>Bacteria</taxon>
        <taxon>Pseudomonadati</taxon>
        <taxon>Bacteroidota</taxon>
        <taxon>Cytophagia</taxon>
        <taxon>Cytophagales</taxon>
        <taxon>Hymenobacteraceae</taxon>
        <taxon>Hymenobacter</taxon>
    </lineage>
</organism>
<evidence type="ECO:0000313" key="1">
    <source>
        <dbReference type="EMBL" id="GGH89643.1"/>
    </source>
</evidence>
<accession>A0ABQ2AEX5</accession>
<sequence length="87" mass="9847">MDRKADYLGKKRLTRKNTLIADPSRYIHYLGPTTSGFTHDFQLLRNGFVANPGLFALLADLGYLGLVKHDDVPAGSRPHRKPRRSKK</sequence>
<proteinExistence type="predicted"/>
<dbReference type="Proteomes" id="UP000637774">
    <property type="component" value="Unassembled WGS sequence"/>
</dbReference>